<dbReference type="GO" id="GO:0022857">
    <property type="term" value="F:transmembrane transporter activity"/>
    <property type="evidence" value="ECO:0007669"/>
    <property type="project" value="InterPro"/>
</dbReference>
<dbReference type="GO" id="GO:0005886">
    <property type="term" value="C:plasma membrane"/>
    <property type="evidence" value="ECO:0007669"/>
    <property type="project" value="UniProtKB-SubCell"/>
</dbReference>
<feature type="transmembrane region" description="Helical" evidence="7">
    <location>
        <begin position="326"/>
        <end position="345"/>
    </location>
</feature>
<feature type="transmembrane region" description="Helical" evidence="7">
    <location>
        <begin position="392"/>
        <end position="411"/>
    </location>
</feature>
<feature type="transmembrane region" description="Helical" evidence="7">
    <location>
        <begin position="264"/>
        <end position="285"/>
    </location>
</feature>
<comment type="subcellular location">
    <subcellularLocation>
        <location evidence="1">Cell membrane</location>
        <topology evidence="1">Multi-pass membrane protein</topology>
    </subcellularLocation>
</comment>
<feature type="transmembrane region" description="Helical" evidence="7">
    <location>
        <begin position="193"/>
        <end position="212"/>
    </location>
</feature>
<sequence length="476" mass="49287">MLCCSPTQPFFSFPYSHTALFPYSPVGRCRICGCLSSVRERSCAGMAILERNQTRRDPAQGSPPAPAIAIASVVLSMALVAVGNGLMFAYIPVRLGAEGFDPTWAGLIVTGLSAGGLAGCILTGPLVRRVGHARAFMVLSALIVLSNAAVGAGPHPLSWIAARALYGFAICGLFIVAQSWLNDVIANAIRGRVMAFFYVAYVAGLGVGYSTLALIDIRAADAPLVGIAFTALSILPVGLTRLAQPPPPQAASVALGRAWRISPVGVAGMLAVGGLSMTISGFAPIHATAKGYSQADVALLLSAMPIGTLILQVPLGWISDRTDRRFVLVAASALAMVAGLFALGFDGGALAALVVIYVVWAGASESIYSLASAHAADRAGKDDMVALSSSLLFAWSLSGFIVPGIVTGLSAVYGTQAFIHVAVVIATVFCLFVLWRVVAMSPVPAAETGNFAPMSAQAPLPLDLAFPSEEQRRADK</sequence>
<name>A0A1G9IHG4_9HYPH</name>
<dbReference type="InterPro" id="IPR020846">
    <property type="entry name" value="MFS_dom"/>
</dbReference>
<evidence type="ECO:0000256" key="6">
    <source>
        <dbReference type="ARBA" id="ARBA00023136"/>
    </source>
</evidence>
<dbReference type="InterPro" id="IPR047200">
    <property type="entry name" value="MFS_YcaD-like"/>
</dbReference>
<evidence type="ECO:0000256" key="3">
    <source>
        <dbReference type="ARBA" id="ARBA00022475"/>
    </source>
</evidence>
<proteinExistence type="predicted"/>
<organism evidence="9 10">
    <name type="scientific">Mesorhizobium muleiense</name>
    <dbReference type="NCBI Taxonomy" id="1004279"/>
    <lineage>
        <taxon>Bacteria</taxon>
        <taxon>Pseudomonadati</taxon>
        <taxon>Pseudomonadota</taxon>
        <taxon>Alphaproteobacteria</taxon>
        <taxon>Hyphomicrobiales</taxon>
        <taxon>Phyllobacteriaceae</taxon>
        <taxon>Mesorhizobium</taxon>
    </lineage>
</organism>
<reference evidence="10" key="1">
    <citation type="submission" date="2016-10" db="EMBL/GenBank/DDBJ databases">
        <authorList>
            <person name="Varghese N."/>
            <person name="Submissions S."/>
        </authorList>
    </citation>
    <scope>NUCLEOTIDE SEQUENCE [LARGE SCALE GENOMIC DNA]</scope>
    <source>
        <strain evidence="10">CGMCC 1.11022</strain>
    </source>
</reference>
<feature type="transmembrane region" description="Helical" evidence="7">
    <location>
        <begin position="224"/>
        <end position="243"/>
    </location>
</feature>
<dbReference type="AlphaFoldDB" id="A0A1G9IHG4"/>
<dbReference type="Pfam" id="PF07690">
    <property type="entry name" value="MFS_1"/>
    <property type="match status" value="2"/>
</dbReference>
<keyword evidence="4 7" id="KW-0812">Transmembrane</keyword>
<feature type="domain" description="Major facilitator superfamily (MFS) profile" evidence="8">
    <location>
        <begin position="69"/>
        <end position="438"/>
    </location>
</feature>
<keyword evidence="2" id="KW-0813">Transport</keyword>
<keyword evidence="5 7" id="KW-1133">Transmembrane helix</keyword>
<keyword evidence="6 7" id="KW-0472">Membrane</keyword>
<dbReference type="InterPro" id="IPR011701">
    <property type="entry name" value="MFS"/>
</dbReference>
<feature type="transmembrane region" description="Helical" evidence="7">
    <location>
        <begin position="65"/>
        <end position="91"/>
    </location>
</feature>
<evidence type="ECO:0000313" key="10">
    <source>
        <dbReference type="Proteomes" id="UP000198894"/>
    </source>
</evidence>
<dbReference type="SUPFAM" id="SSF103473">
    <property type="entry name" value="MFS general substrate transporter"/>
    <property type="match status" value="1"/>
</dbReference>
<dbReference type="Gene3D" id="1.20.1250.20">
    <property type="entry name" value="MFS general substrate transporter like domains"/>
    <property type="match status" value="2"/>
</dbReference>
<evidence type="ECO:0000256" key="5">
    <source>
        <dbReference type="ARBA" id="ARBA00022989"/>
    </source>
</evidence>
<gene>
    <name evidence="9" type="ORF">SAMN05428953_13047</name>
</gene>
<dbReference type="PANTHER" id="PTHR23521:SF2">
    <property type="entry name" value="TRANSPORTER MFS SUPERFAMILY"/>
    <property type="match status" value="1"/>
</dbReference>
<evidence type="ECO:0000256" key="2">
    <source>
        <dbReference type="ARBA" id="ARBA00022448"/>
    </source>
</evidence>
<dbReference type="Proteomes" id="UP000198894">
    <property type="component" value="Unassembled WGS sequence"/>
</dbReference>
<evidence type="ECO:0000256" key="7">
    <source>
        <dbReference type="SAM" id="Phobius"/>
    </source>
</evidence>
<dbReference type="EMBL" id="FNEE01000030">
    <property type="protein sequence ID" value="SDL24669.1"/>
    <property type="molecule type" value="Genomic_DNA"/>
</dbReference>
<evidence type="ECO:0000259" key="8">
    <source>
        <dbReference type="PROSITE" id="PS50850"/>
    </source>
</evidence>
<dbReference type="InterPro" id="IPR036259">
    <property type="entry name" value="MFS_trans_sf"/>
</dbReference>
<evidence type="ECO:0000256" key="4">
    <source>
        <dbReference type="ARBA" id="ARBA00022692"/>
    </source>
</evidence>
<feature type="transmembrane region" description="Helical" evidence="7">
    <location>
        <begin position="135"/>
        <end position="154"/>
    </location>
</feature>
<evidence type="ECO:0000256" key="1">
    <source>
        <dbReference type="ARBA" id="ARBA00004651"/>
    </source>
</evidence>
<feature type="transmembrane region" description="Helical" evidence="7">
    <location>
        <begin position="103"/>
        <end position="123"/>
    </location>
</feature>
<accession>A0A1G9IHG4</accession>
<feature type="transmembrane region" description="Helical" evidence="7">
    <location>
        <begin position="297"/>
        <end position="319"/>
    </location>
</feature>
<feature type="transmembrane region" description="Helical" evidence="7">
    <location>
        <begin position="417"/>
        <end position="435"/>
    </location>
</feature>
<dbReference type="PROSITE" id="PS50850">
    <property type="entry name" value="MFS"/>
    <property type="match status" value="1"/>
</dbReference>
<keyword evidence="3" id="KW-1003">Cell membrane</keyword>
<keyword evidence="10" id="KW-1185">Reference proteome</keyword>
<dbReference type="PANTHER" id="PTHR23521">
    <property type="entry name" value="TRANSPORTER MFS SUPERFAMILY"/>
    <property type="match status" value="1"/>
</dbReference>
<feature type="transmembrane region" description="Helical" evidence="7">
    <location>
        <begin position="351"/>
        <end position="371"/>
    </location>
</feature>
<protein>
    <submittedName>
        <fullName evidence="9">Predicted arabinose efflux permease, MFS family</fullName>
    </submittedName>
</protein>
<evidence type="ECO:0000313" key="9">
    <source>
        <dbReference type="EMBL" id="SDL24669.1"/>
    </source>
</evidence>
<dbReference type="CDD" id="cd17477">
    <property type="entry name" value="MFS_YcaD_like"/>
    <property type="match status" value="1"/>
</dbReference>
<feature type="transmembrane region" description="Helical" evidence="7">
    <location>
        <begin position="160"/>
        <end position="181"/>
    </location>
</feature>